<accession>A0AAE0BF23</accession>
<evidence type="ECO:0000256" key="1">
    <source>
        <dbReference type="ARBA" id="ARBA00004141"/>
    </source>
</evidence>
<keyword evidence="6" id="KW-0472">Membrane</keyword>
<dbReference type="InterPro" id="IPR014710">
    <property type="entry name" value="RmlC-like_jellyroll"/>
</dbReference>
<dbReference type="InterPro" id="IPR018490">
    <property type="entry name" value="cNMP-bd_dom_sf"/>
</dbReference>
<evidence type="ECO:0000256" key="7">
    <source>
        <dbReference type="ARBA" id="ARBA00023303"/>
    </source>
</evidence>
<feature type="coiled-coil region" evidence="8">
    <location>
        <begin position="703"/>
        <end position="740"/>
    </location>
</feature>
<keyword evidence="4" id="KW-1133">Transmembrane helix</keyword>
<evidence type="ECO:0000256" key="2">
    <source>
        <dbReference type="ARBA" id="ARBA00022448"/>
    </source>
</evidence>
<keyword evidence="7" id="KW-0407">Ion channel</keyword>
<feature type="compositionally biased region" description="Polar residues" evidence="9">
    <location>
        <begin position="785"/>
        <end position="798"/>
    </location>
</feature>
<dbReference type="EMBL" id="LGRX02035487">
    <property type="protein sequence ID" value="KAK3234484.1"/>
    <property type="molecule type" value="Genomic_DNA"/>
</dbReference>
<organism evidence="11 12">
    <name type="scientific">Cymbomonas tetramitiformis</name>
    <dbReference type="NCBI Taxonomy" id="36881"/>
    <lineage>
        <taxon>Eukaryota</taxon>
        <taxon>Viridiplantae</taxon>
        <taxon>Chlorophyta</taxon>
        <taxon>Pyramimonadophyceae</taxon>
        <taxon>Pyramimonadales</taxon>
        <taxon>Pyramimonadaceae</taxon>
        <taxon>Cymbomonas</taxon>
    </lineage>
</organism>
<evidence type="ECO:0000256" key="5">
    <source>
        <dbReference type="ARBA" id="ARBA00023065"/>
    </source>
</evidence>
<evidence type="ECO:0000256" key="8">
    <source>
        <dbReference type="SAM" id="Coils"/>
    </source>
</evidence>
<dbReference type="InterPro" id="IPR003938">
    <property type="entry name" value="K_chnl_volt-dep_EAG/ELK/ERG"/>
</dbReference>
<keyword evidence="2" id="KW-0813">Transport</keyword>
<dbReference type="Pfam" id="PF00027">
    <property type="entry name" value="cNMP_binding"/>
    <property type="match status" value="1"/>
</dbReference>
<evidence type="ECO:0000256" key="4">
    <source>
        <dbReference type="ARBA" id="ARBA00022989"/>
    </source>
</evidence>
<dbReference type="Gene3D" id="2.60.120.10">
    <property type="entry name" value="Jelly Rolls"/>
    <property type="match status" value="1"/>
</dbReference>
<dbReference type="InterPro" id="IPR000595">
    <property type="entry name" value="cNMP-bd_dom"/>
</dbReference>
<keyword evidence="3" id="KW-0812">Transmembrane</keyword>
<dbReference type="PROSITE" id="PS50042">
    <property type="entry name" value="CNMP_BINDING_3"/>
    <property type="match status" value="1"/>
</dbReference>
<evidence type="ECO:0000256" key="3">
    <source>
        <dbReference type="ARBA" id="ARBA00022692"/>
    </source>
</evidence>
<proteinExistence type="predicted"/>
<feature type="region of interest" description="Disordered" evidence="9">
    <location>
        <begin position="777"/>
        <end position="798"/>
    </location>
</feature>
<dbReference type="PANTHER" id="PTHR47823">
    <property type="entry name" value="ION_TRANS DOMAIN-CONTAINING PROTEIN"/>
    <property type="match status" value="1"/>
</dbReference>
<dbReference type="PANTHER" id="PTHR47823:SF9">
    <property type="entry name" value="CHROMOSOME UNDETERMINED SCAFFOLD_10, WHOLE GENOME SHOTGUN SEQUENCE"/>
    <property type="match status" value="1"/>
</dbReference>
<dbReference type="Gene3D" id="1.10.287.70">
    <property type="match status" value="1"/>
</dbReference>
<keyword evidence="8" id="KW-0175">Coiled coil</keyword>
<dbReference type="InterPro" id="IPR005821">
    <property type="entry name" value="Ion_trans_dom"/>
</dbReference>
<keyword evidence="5" id="KW-0406">Ion transport</keyword>
<dbReference type="Pfam" id="PF00520">
    <property type="entry name" value="Ion_trans"/>
    <property type="match status" value="1"/>
</dbReference>
<dbReference type="GO" id="GO:0016020">
    <property type="term" value="C:membrane"/>
    <property type="evidence" value="ECO:0007669"/>
    <property type="project" value="UniProtKB-SubCell"/>
</dbReference>
<protein>
    <recommendedName>
        <fullName evidence="10">Cyclic nucleotide-binding domain-containing protein</fullName>
    </recommendedName>
</protein>
<feature type="region of interest" description="Disordered" evidence="9">
    <location>
        <begin position="618"/>
        <end position="650"/>
    </location>
</feature>
<gene>
    <name evidence="11" type="ORF">CYMTET_55268</name>
</gene>
<reference evidence="11 12" key="1">
    <citation type="journal article" date="2015" name="Genome Biol. Evol.">
        <title>Comparative Genomics of a Bacterivorous Green Alga Reveals Evolutionary Causalities and Consequences of Phago-Mixotrophic Mode of Nutrition.</title>
        <authorList>
            <person name="Burns J.A."/>
            <person name="Paasch A."/>
            <person name="Narechania A."/>
            <person name="Kim E."/>
        </authorList>
    </citation>
    <scope>NUCLEOTIDE SEQUENCE [LARGE SCALE GENOMIC DNA]</scope>
    <source>
        <strain evidence="11 12">PLY_AMNH</strain>
    </source>
</reference>
<dbReference type="GO" id="GO:0005249">
    <property type="term" value="F:voltage-gated potassium channel activity"/>
    <property type="evidence" value="ECO:0007669"/>
    <property type="project" value="InterPro"/>
</dbReference>
<dbReference type="Gene3D" id="1.10.287.630">
    <property type="entry name" value="Helix hairpin bin"/>
    <property type="match status" value="1"/>
</dbReference>
<dbReference type="SUPFAM" id="SSF81324">
    <property type="entry name" value="Voltage-gated potassium channels"/>
    <property type="match status" value="1"/>
</dbReference>
<dbReference type="SUPFAM" id="SSF51206">
    <property type="entry name" value="cAMP-binding domain-like"/>
    <property type="match status" value="1"/>
</dbReference>
<name>A0AAE0BF23_9CHLO</name>
<keyword evidence="12" id="KW-1185">Reference proteome</keyword>
<evidence type="ECO:0000313" key="12">
    <source>
        <dbReference type="Proteomes" id="UP001190700"/>
    </source>
</evidence>
<comment type="subcellular location">
    <subcellularLocation>
        <location evidence="1">Membrane</location>
        <topology evidence="1">Multi-pass membrane protein</topology>
    </subcellularLocation>
</comment>
<dbReference type="Proteomes" id="UP001190700">
    <property type="component" value="Unassembled WGS sequence"/>
</dbReference>
<comment type="caution">
    <text evidence="11">The sequence shown here is derived from an EMBL/GenBank/DDBJ whole genome shotgun (WGS) entry which is preliminary data.</text>
</comment>
<feature type="domain" description="Cyclic nucleotide-binding" evidence="10">
    <location>
        <begin position="457"/>
        <end position="558"/>
    </location>
</feature>
<feature type="compositionally biased region" description="Low complexity" evidence="9">
    <location>
        <begin position="629"/>
        <end position="639"/>
    </location>
</feature>
<dbReference type="CDD" id="cd00038">
    <property type="entry name" value="CAP_ED"/>
    <property type="match status" value="1"/>
</dbReference>
<evidence type="ECO:0000256" key="9">
    <source>
        <dbReference type="SAM" id="MobiDB-lite"/>
    </source>
</evidence>
<sequence length="798" mass="89026">MHGAFVHNHATIADSHVRSANSELSSVIDENAKDNALDTPDLALKGDLAGLSIHGYISGSADDNSIRKKLFGNLADDSDLEIEHHDLNADAHEAKPATLMSSQSEDRRGVMHPAGAFRRNWDMLLAVAVLYCACAVPISASFNDDLPYNGKWCLIVMDWMADVFFICDILVNFNTAYVNQYSEVVFSRWHICLHYSKGWFAVDFFSTFPFHLLPDSVMGDAATLPKLLRLLRLFRLIKLLKLLKLANVVREMESELSGEEAAYIMKLSKLVFFITLCTHVNACLWHFMHALGKPDDDETLEADTWLISYWGLFNEDWRTKSMGQNWLASVYWTITTYTSVGYGDIIPQNDGERAFATMTEIIGALVFAFILGNLSSIISSHGAKEDALRGKMDEINLFIRARCLPREVAGRVRRFYERYYEKKIVFNEEEIVNTLSQNLKQEVACLVYETLIECCPFLANSDPSFVTHIVTSLRSLAASKNETILDEGRVGNEMFIISIGQVECYCGKREHARKIMRLEEGSYFGEDGVINETCIRKYNVRSTQRSELYSLSKVSFDEASWNFPEVRMELETVAEMREAILKPSDVYVSVADTEREGQAALKHRRTLLFAKSFMDRAADGAGEEGTEGGESTAEPTEGGSPKEGAAAPRVSVAAQHGVNHAWDNVLGRKMWGKATRGRPGGPTQGPSGNIAAEAICGEMRDLVKTVETRMSGLENRLSKLEKYEDRFSGLERMLGKLCEQSNISADFEPRKDNFLNSIPGSVSSETDSVHILHSQILHAEDLHPSSGTEVSPDGRSTG</sequence>
<dbReference type="PRINTS" id="PR01463">
    <property type="entry name" value="EAGCHANLFMLY"/>
</dbReference>
<dbReference type="SMART" id="SM00100">
    <property type="entry name" value="cNMP"/>
    <property type="match status" value="1"/>
</dbReference>
<evidence type="ECO:0000259" key="10">
    <source>
        <dbReference type="PROSITE" id="PS50042"/>
    </source>
</evidence>
<evidence type="ECO:0000313" key="11">
    <source>
        <dbReference type="EMBL" id="KAK3234484.1"/>
    </source>
</evidence>
<evidence type="ECO:0000256" key="6">
    <source>
        <dbReference type="ARBA" id="ARBA00023136"/>
    </source>
</evidence>
<dbReference type="AlphaFoldDB" id="A0AAE0BF23"/>